<evidence type="ECO:0000256" key="6">
    <source>
        <dbReference type="RuleBase" id="RU004417"/>
    </source>
</evidence>
<dbReference type="InterPro" id="IPR046346">
    <property type="entry name" value="Aminoacid_DH-like_N_sf"/>
</dbReference>
<evidence type="ECO:0000313" key="9">
    <source>
        <dbReference type="Proteomes" id="UP000251213"/>
    </source>
</evidence>
<dbReference type="GO" id="GO:0006520">
    <property type="term" value="P:amino acid metabolic process"/>
    <property type="evidence" value="ECO:0007669"/>
    <property type="project" value="InterPro"/>
</dbReference>
<evidence type="ECO:0000256" key="4">
    <source>
        <dbReference type="PIRSR" id="PIRSR000188-1"/>
    </source>
</evidence>
<dbReference type="EMBL" id="QJKK01000018">
    <property type="protein sequence ID" value="RAL21341.1"/>
    <property type="molecule type" value="Genomic_DNA"/>
</dbReference>
<dbReference type="CDD" id="cd01075">
    <property type="entry name" value="NAD_bind_Leu_Phe_Val_DH"/>
    <property type="match status" value="1"/>
</dbReference>
<keyword evidence="2 6" id="KW-0560">Oxidoreductase</keyword>
<feature type="domain" description="Glutamate/phenylalanine/leucine/valine/L-tryptophan dehydrogenase C-terminal" evidence="7">
    <location>
        <begin position="148"/>
        <end position="355"/>
    </location>
</feature>
<keyword evidence="9" id="KW-1185">Reference proteome</keyword>
<dbReference type="Gene3D" id="3.40.50.10860">
    <property type="entry name" value="Leucine Dehydrogenase, chain A, domain 1"/>
    <property type="match status" value="1"/>
</dbReference>
<comment type="similarity">
    <text evidence="1 6">Belongs to the Glu/Leu/Phe/Val dehydrogenases family.</text>
</comment>
<dbReference type="PROSITE" id="PS00074">
    <property type="entry name" value="GLFV_DEHYDROGENASE"/>
    <property type="match status" value="1"/>
</dbReference>
<dbReference type="SMART" id="SM00839">
    <property type="entry name" value="ELFV_dehydrog"/>
    <property type="match status" value="1"/>
</dbReference>
<comment type="caution">
    <text evidence="8">The sequence shown here is derived from an EMBL/GenBank/DDBJ whole genome shotgun (WGS) entry which is preliminary data.</text>
</comment>
<evidence type="ECO:0000256" key="1">
    <source>
        <dbReference type="ARBA" id="ARBA00006382"/>
    </source>
</evidence>
<dbReference type="FunFam" id="3.40.50.10860:FF:000010">
    <property type="entry name" value="Leucine dehydrogenase"/>
    <property type="match status" value="1"/>
</dbReference>
<dbReference type="InterPro" id="IPR006095">
    <property type="entry name" value="Glu/Leu/Phe/Val/Trp_DH"/>
</dbReference>
<dbReference type="InterPro" id="IPR006096">
    <property type="entry name" value="Glu/Leu/Phe/Val/Trp_DH_C"/>
</dbReference>
<dbReference type="SUPFAM" id="SSF51735">
    <property type="entry name" value="NAD(P)-binding Rossmann-fold domains"/>
    <property type="match status" value="1"/>
</dbReference>
<accession>A0A364K0Y0</accession>
<feature type="binding site" evidence="5">
    <location>
        <begin position="181"/>
        <end position="186"/>
    </location>
    <ligand>
        <name>NAD(+)</name>
        <dbReference type="ChEBI" id="CHEBI:57540"/>
    </ligand>
</feature>
<organism evidence="8 9">
    <name type="scientific">Thermoflavimicrobium daqui</name>
    <dbReference type="NCBI Taxonomy" id="2137476"/>
    <lineage>
        <taxon>Bacteria</taxon>
        <taxon>Bacillati</taxon>
        <taxon>Bacillota</taxon>
        <taxon>Bacilli</taxon>
        <taxon>Bacillales</taxon>
        <taxon>Thermoactinomycetaceae</taxon>
        <taxon>Thermoflavimicrobium</taxon>
    </lineage>
</organism>
<protein>
    <submittedName>
        <fullName evidence="8">Leucine dehydrogenase</fullName>
    </submittedName>
</protein>
<reference evidence="8 9" key="1">
    <citation type="submission" date="2018-06" db="EMBL/GenBank/DDBJ databases">
        <title>Thermoflavimicrobium daqus sp. nov., a thermophilic microbe isolated from Moutai-flavour Daqu.</title>
        <authorList>
            <person name="Wang X."/>
            <person name="Zhou H."/>
        </authorList>
    </citation>
    <scope>NUCLEOTIDE SEQUENCE [LARGE SCALE GENOMIC DNA]</scope>
    <source>
        <strain evidence="8 9">FBKL4.011</strain>
    </source>
</reference>
<dbReference type="Proteomes" id="UP000251213">
    <property type="component" value="Unassembled WGS sequence"/>
</dbReference>
<evidence type="ECO:0000256" key="2">
    <source>
        <dbReference type="ARBA" id="ARBA00023002"/>
    </source>
</evidence>
<dbReference type="InterPro" id="IPR033524">
    <property type="entry name" value="Glu/Leu/Phe/Val_DH_AS"/>
</dbReference>
<evidence type="ECO:0000259" key="7">
    <source>
        <dbReference type="SMART" id="SM00839"/>
    </source>
</evidence>
<evidence type="ECO:0000256" key="3">
    <source>
        <dbReference type="ARBA" id="ARBA00023027"/>
    </source>
</evidence>
<dbReference type="Pfam" id="PF00208">
    <property type="entry name" value="ELFV_dehydrog"/>
    <property type="match status" value="1"/>
</dbReference>
<reference evidence="8 9" key="2">
    <citation type="submission" date="2018-06" db="EMBL/GenBank/DDBJ databases">
        <authorList>
            <person name="Zhirakovskaya E."/>
        </authorList>
    </citation>
    <scope>NUCLEOTIDE SEQUENCE [LARGE SCALE GENOMIC DNA]</scope>
    <source>
        <strain evidence="8 9">FBKL4.011</strain>
    </source>
</reference>
<gene>
    <name evidence="8" type="ORF">DL897_16990</name>
</gene>
<dbReference type="InterPro" id="IPR006097">
    <property type="entry name" value="Glu/Leu/Phe/Val/Trp_DH_dimer"/>
</dbReference>
<dbReference type="PANTHER" id="PTHR42722:SF1">
    <property type="entry name" value="VALINE DEHYDROGENASE"/>
    <property type="match status" value="1"/>
</dbReference>
<dbReference type="SUPFAM" id="SSF53223">
    <property type="entry name" value="Aminoacid dehydrogenase-like, N-terminal domain"/>
    <property type="match status" value="1"/>
</dbReference>
<proteinExistence type="inferred from homology"/>
<dbReference type="GO" id="GO:0016639">
    <property type="term" value="F:oxidoreductase activity, acting on the CH-NH2 group of donors, NAD or NADP as acceptor"/>
    <property type="evidence" value="ECO:0007669"/>
    <property type="project" value="InterPro"/>
</dbReference>
<sequence length="367" mass="40527">MKDVFELMDQLGHEQVVFCRHPKTGLKAIIAIHDTTMGPALGGCRMYPYESTEDALEDVLRLSHGMTYKCGIADVDYGGGKMVIIGDPSMDKSPELFRAVGRFVGSLNGRFMTGTDMGTVPEDFIHALRETDSINGLPESYGGLGDTSIPTALGVFQGMKATAKFLWGTDQLAGRLIAIQGIGKVGSRLIQLLIEADAHCIIADIDPEKAHKIKEKYPEKIDVCEVNEIHRVDCDIFSPCAGGSVINDNTILELRCQAIVGSANNQLAHKRHGDQLFELGILYAPDYLVNAGGLIQVAVEVEGGKQKERVIAKTQAIYEMLLQIYERSKRDRIPTYLAADYIVQERIRTVADIRRMTLGKDSERKRR</sequence>
<evidence type="ECO:0000256" key="5">
    <source>
        <dbReference type="PIRSR" id="PIRSR000188-2"/>
    </source>
</evidence>
<dbReference type="GO" id="GO:0000166">
    <property type="term" value="F:nucleotide binding"/>
    <property type="evidence" value="ECO:0007669"/>
    <property type="project" value="UniProtKB-KW"/>
</dbReference>
<evidence type="ECO:0000313" key="8">
    <source>
        <dbReference type="EMBL" id="RAL21341.1"/>
    </source>
</evidence>
<dbReference type="InterPro" id="IPR036291">
    <property type="entry name" value="NAD(P)-bd_dom_sf"/>
</dbReference>
<dbReference type="InterPro" id="IPR016211">
    <property type="entry name" value="Glu/Phe/Leu/Val/Trp_DH_bac/arc"/>
</dbReference>
<dbReference type="Pfam" id="PF02812">
    <property type="entry name" value="ELFV_dehydrog_N"/>
    <property type="match status" value="1"/>
</dbReference>
<dbReference type="AlphaFoldDB" id="A0A364K0Y0"/>
<name>A0A364K0Y0_9BACL</name>
<feature type="active site" description="Proton donor/acceptor" evidence="4">
    <location>
        <position position="81"/>
    </location>
</feature>
<dbReference type="Gene3D" id="3.40.50.720">
    <property type="entry name" value="NAD(P)-binding Rossmann-like Domain"/>
    <property type="match status" value="1"/>
</dbReference>
<keyword evidence="3 5" id="KW-0520">NAD</keyword>
<dbReference type="PANTHER" id="PTHR42722">
    <property type="entry name" value="LEUCINE DEHYDROGENASE"/>
    <property type="match status" value="1"/>
</dbReference>
<dbReference type="OrthoDB" id="9803297at2"/>
<dbReference type="PIRSF" id="PIRSF000188">
    <property type="entry name" value="Phe_leu_dh"/>
    <property type="match status" value="1"/>
</dbReference>
<dbReference type="PRINTS" id="PR00082">
    <property type="entry name" value="GLFDHDRGNASE"/>
</dbReference>
<keyword evidence="5" id="KW-0547">Nucleotide-binding</keyword>